<sequence>MENDSELVSIDANNIKRRIFTIRGKQVMLDSDLAELYRVQTKIFNQSVNRNIERFPEHFRFRLTKEEFASLRSQIVTSKGRGGRRYMPFVFTEQGIAMLSAVLKSDIAVKVSISIMDAFIEMRHFIANNAALFDRISKVELKQLEADKKFDQLFEYIGEHTETNQKLFFDGQIYDAFSLLIELIQKAEQEIILIDGYVDVSTLNLLAKKNSGVAVTIYTFKKTKLTAQDVAVFNAQYPQLNVKYTNVFHDRFLILDGKTVYHIGASLKDAGKKCFGVTLMKDAGPDLMKKLAQQSQRSPSV</sequence>
<protein>
    <submittedName>
        <fullName evidence="2">ORF6N domain-containing protein</fullName>
    </submittedName>
</protein>
<accession>A0A1G6LIB3</accession>
<dbReference type="EMBL" id="FMYW01000007">
    <property type="protein sequence ID" value="SDC42336.1"/>
    <property type="molecule type" value="Genomic_DNA"/>
</dbReference>
<evidence type="ECO:0000313" key="2">
    <source>
        <dbReference type="EMBL" id="SDC42336.1"/>
    </source>
</evidence>
<dbReference type="SUPFAM" id="SSF56024">
    <property type="entry name" value="Phospholipase D/nuclease"/>
    <property type="match status" value="1"/>
</dbReference>
<keyword evidence="3" id="KW-1185">Reference proteome</keyword>
<dbReference type="AlphaFoldDB" id="A0A1G6LIB3"/>
<feature type="domain" description="KilA-N DNA-binding" evidence="1">
    <location>
        <begin position="18"/>
        <end position="102"/>
    </location>
</feature>
<organism evidence="2 3">
    <name type="scientific">Succiniclasticum ruminis</name>
    <dbReference type="NCBI Taxonomy" id="40841"/>
    <lineage>
        <taxon>Bacteria</taxon>
        <taxon>Bacillati</taxon>
        <taxon>Bacillota</taxon>
        <taxon>Negativicutes</taxon>
        <taxon>Acidaminococcales</taxon>
        <taxon>Acidaminococcaceae</taxon>
        <taxon>Succiniclasticum</taxon>
    </lineage>
</organism>
<dbReference type="InterPro" id="IPR018873">
    <property type="entry name" value="KilA-N_DNA-bd_domain"/>
</dbReference>
<name>A0A1G6LIB3_9FIRM</name>
<dbReference type="Pfam" id="PF10543">
    <property type="entry name" value="ORF6N"/>
    <property type="match status" value="1"/>
</dbReference>
<gene>
    <name evidence="2" type="ORF">SAMN04487864_10765</name>
</gene>
<reference evidence="3" key="1">
    <citation type="submission" date="2016-10" db="EMBL/GenBank/DDBJ databases">
        <authorList>
            <person name="Varghese N."/>
            <person name="Submissions S."/>
        </authorList>
    </citation>
    <scope>NUCLEOTIDE SEQUENCE [LARGE SCALE GENOMIC DNA]</scope>
    <source>
        <strain evidence="3">DSM 11005</strain>
    </source>
</reference>
<proteinExistence type="predicted"/>
<dbReference type="Proteomes" id="UP000198943">
    <property type="component" value="Unassembled WGS sequence"/>
</dbReference>
<evidence type="ECO:0000259" key="1">
    <source>
        <dbReference type="Pfam" id="PF10543"/>
    </source>
</evidence>
<dbReference type="RefSeq" id="WP_218118202.1">
    <property type="nucleotide sequence ID" value="NZ_FMYW01000007.1"/>
</dbReference>
<evidence type="ECO:0000313" key="3">
    <source>
        <dbReference type="Proteomes" id="UP000198943"/>
    </source>
</evidence>